<dbReference type="Pfam" id="PF07992">
    <property type="entry name" value="Pyr_redox_2"/>
    <property type="match status" value="1"/>
</dbReference>
<protein>
    <submittedName>
        <fullName evidence="4">Pyridine nucleotide-disulfide oxidoreductase</fullName>
    </submittedName>
</protein>
<organism evidence="4 5">
    <name type="scientific">Aquimarina aggregata</name>
    <dbReference type="NCBI Taxonomy" id="1642818"/>
    <lineage>
        <taxon>Bacteria</taxon>
        <taxon>Pseudomonadati</taxon>
        <taxon>Bacteroidota</taxon>
        <taxon>Flavobacteriia</taxon>
        <taxon>Flavobacteriales</taxon>
        <taxon>Flavobacteriaceae</taxon>
        <taxon>Aquimarina</taxon>
    </lineage>
</organism>
<accession>A0A162CMM6</accession>
<gene>
    <name evidence="4" type="ORF">AWE51_10765</name>
</gene>
<evidence type="ECO:0000256" key="2">
    <source>
        <dbReference type="ARBA" id="ARBA00023002"/>
    </source>
</evidence>
<evidence type="ECO:0000313" key="4">
    <source>
        <dbReference type="EMBL" id="KZS39464.1"/>
    </source>
</evidence>
<dbReference type="PANTHER" id="PTHR48105">
    <property type="entry name" value="THIOREDOXIN REDUCTASE 1-RELATED-RELATED"/>
    <property type="match status" value="1"/>
</dbReference>
<dbReference type="Proteomes" id="UP000076715">
    <property type="component" value="Unassembled WGS sequence"/>
</dbReference>
<evidence type="ECO:0000256" key="1">
    <source>
        <dbReference type="ARBA" id="ARBA00022630"/>
    </source>
</evidence>
<dbReference type="PRINTS" id="PR00368">
    <property type="entry name" value="FADPNR"/>
</dbReference>
<keyword evidence="2" id="KW-0560">Oxidoreductase</keyword>
<keyword evidence="1" id="KW-0285">Flavoprotein</keyword>
<dbReference type="PRINTS" id="PR00469">
    <property type="entry name" value="PNDRDTASEII"/>
</dbReference>
<reference evidence="4 5" key="1">
    <citation type="submission" date="2016-01" db="EMBL/GenBank/DDBJ databases">
        <title>The draft genome sequence of Aquimarina sp. RZW4-3-2.</title>
        <authorList>
            <person name="Wang Y."/>
        </authorList>
    </citation>
    <scope>NUCLEOTIDE SEQUENCE [LARGE SCALE GENOMIC DNA]</scope>
    <source>
        <strain evidence="4 5">RZW4-3-2</strain>
    </source>
</reference>
<dbReference type="SUPFAM" id="SSF51905">
    <property type="entry name" value="FAD/NAD(P)-binding domain"/>
    <property type="match status" value="2"/>
</dbReference>
<dbReference type="RefSeq" id="WP_066317781.1">
    <property type="nucleotide sequence ID" value="NZ_LQRT01000035.1"/>
</dbReference>
<feature type="domain" description="FAD/NAD(P)-binding" evidence="3">
    <location>
        <begin position="7"/>
        <end position="286"/>
    </location>
</feature>
<evidence type="ECO:0000313" key="5">
    <source>
        <dbReference type="Proteomes" id="UP000076715"/>
    </source>
</evidence>
<dbReference type="GO" id="GO:0016491">
    <property type="term" value="F:oxidoreductase activity"/>
    <property type="evidence" value="ECO:0007669"/>
    <property type="project" value="UniProtKB-KW"/>
</dbReference>
<dbReference type="InterPro" id="IPR036188">
    <property type="entry name" value="FAD/NAD-bd_sf"/>
</dbReference>
<keyword evidence="5" id="KW-1185">Reference proteome</keyword>
<evidence type="ECO:0000259" key="3">
    <source>
        <dbReference type="Pfam" id="PF07992"/>
    </source>
</evidence>
<dbReference type="EMBL" id="LQRT01000035">
    <property type="protein sequence ID" value="KZS39464.1"/>
    <property type="molecule type" value="Genomic_DNA"/>
</dbReference>
<dbReference type="Gene3D" id="3.50.50.60">
    <property type="entry name" value="FAD/NAD(P)-binding domain"/>
    <property type="match status" value="2"/>
</dbReference>
<name>A0A162CMM6_9FLAO</name>
<dbReference type="AlphaFoldDB" id="A0A162CMM6"/>
<dbReference type="InterPro" id="IPR050097">
    <property type="entry name" value="Ferredoxin-NADP_redctase_2"/>
</dbReference>
<proteinExistence type="predicted"/>
<dbReference type="InterPro" id="IPR023753">
    <property type="entry name" value="FAD/NAD-binding_dom"/>
</dbReference>
<comment type="caution">
    <text evidence="4">The sequence shown here is derived from an EMBL/GenBank/DDBJ whole genome shotgun (WGS) entry which is preliminary data.</text>
</comment>
<sequence>MIDIKHFDVIIIGGSYSGLAAAMALGRALRNVLVIDSQKPCNQQTPFSHNFLTQDGKTPQEIATLGKQQVAKYDTVHFLNDMATTGNKIENGFEIQTSSGDKVSATKLIFATGIKDIMPKINGFKECWGISILHCPYCHGYEVKKETTGILGNGEYGFKFSRLITNWTQDVTLFTNGKSTFTKEQNQILQKHQIKIIEKEIEQFEHKNGYLKNIIFNDGSTKKVKAIYTKTPFEQHCSIPTQLGCELTDEGYIKTNHLQKTSIPNIYACGDNTTRMRTVANAVSMGTTAGMMLNKEFVLERLYYK</sequence>
<dbReference type="STRING" id="1642818.AWE51_10765"/>